<keyword evidence="2" id="KW-1133">Transmembrane helix</keyword>
<evidence type="ECO:0000313" key="4">
    <source>
        <dbReference type="Proteomes" id="UP000254777"/>
    </source>
</evidence>
<name>A0A379DEE2_9FIRM</name>
<keyword evidence="2" id="KW-0812">Transmembrane</keyword>
<accession>A0A379DEE2</accession>
<proteinExistence type="predicted"/>
<dbReference type="EMBL" id="UGTH01000001">
    <property type="protein sequence ID" value="SUB76130.1"/>
    <property type="molecule type" value="Genomic_DNA"/>
</dbReference>
<dbReference type="AlphaFoldDB" id="A0A379DEE2"/>
<feature type="transmembrane region" description="Helical" evidence="2">
    <location>
        <begin position="6"/>
        <end position="27"/>
    </location>
</feature>
<organism evidence="3 4">
    <name type="scientific">Peptoniphilus indolicus</name>
    <dbReference type="NCBI Taxonomy" id="33030"/>
    <lineage>
        <taxon>Bacteria</taxon>
        <taxon>Bacillati</taxon>
        <taxon>Bacillota</taxon>
        <taxon>Tissierellia</taxon>
        <taxon>Tissierellales</taxon>
        <taxon>Peptoniphilaceae</taxon>
        <taxon>Peptoniphilus</taxon>
    </lineage>
</organism>
<sequence length="280" mass="32856">MSKKKSFQTLLNFSIIFLITTSVIFAYSKMKYSSYLSELNNLESLKKELQSIEDEVKLNSELKKEKEKELNDKSIEFLTIYGFDYLKEDDELVQEEVKRLVDENNKIKNDLREELKKYIHYFDGSYYEAEDYTGLVAQVLSLDSREISEQLKPDLYSSLDIDNFIKEAKKSGTISYLNSLNNESKFNNILLFLTTMYSDNLYEISHDLTDMPDNLNSLYNNVLTTYQLYKTLEDFSFNTGTLTSTNLNELVYKTEELVKKYYENQAVIEKLTGETYEKSE</sequence>
<evidence type="ECO:0000256" key="2">
    <source>
        <dbReference type="SAM" id="Phobius"/>
    </source>
</evidence>
<protein>
    <submittedName>
        <fullName evidence="3">Uncharacterized protein</fullName>
    </submittedName>
</protein>
<keyword evidence="2" id="KW-0472">Membrane</keyword>
<reference evidence="3 4" key="1">
    <citation type="submission" date="2018-06" db="EMBL/GenBank/DDBJ databases">
        <authorList>
            <consortium name="Pathogen Informatics"/>
            <person name="Doyle S."/>
        </authorList>
    </citation>
    <scope>NUCLEOTIDE SEQUENCE [LARGE SCALE GENOMIC DNA]</scope>
    <source>
        <strain evidence="3 4">NCTC11088</strain>
    </source>
</reference>
<gene>
    <name evidence="3" type="ORF">NCTC11088_01942</name>
</gene>
<dbReference type="Proteomes" id="UP000254777">
    <property type="component" value="Unassembled WGS sequence"/>
</dbReference>
<feature type="coiled-coil region" evidence="1">
    <location>
        <begin position="32"/>
        <end position="72"/>
    </location>
</feature>
<evidence type="ECO:0000313" key="3">
    <source>
        <dbReference type="EMBL" id="SUB76130.1"/>
    </source>
</evidence>
<evidence type="ECO:0000256" key="1">
    <source>
        <dbReference type="SAM" id="Coils"/>
    </source>
</evidence>
<keyword evidence="1" id="KW-0175">Coiled coil</keyword>